<keyword evidence="6" id="KW-1185">Reference proteome</keyword>
<evidence type="ECO:0000313" key="6">
    <source>
        <dbReference type="Proteomes" id="UP000031408"/>
    </source>
</evidence>
<sequence>MKRVIIFCICWMLLQSTQSIACTTFLIKRNGQLVFGRNYDWVTGSGFVTTNLSGLSKSSLLSTDKSPLKWTSKYGSITFNQYGKEFPTGGMNETGLVVELMWADGTQYPEADERPALGVLQWIQFQLDNYSTVAEVLSSDRLIRISQDNPPLHYLVADAQGNAATIEFYGGRLTVHTGKDLPFPVLTNSTYEQSAKSVTTANIQQGNSSFDFQDNSLQRFAKACSMIRDYNVRRIDVAPVDYAFSILENVSQQGFTKWSIVYDIANRRISFRTDGYQEIKNLPFESFRFDCNSGSKVLDMNQHLQGNVASRFVPFTDSFNRKVLEVSVAESKPQIEISRKSVDEHLALPAAFHCK</sequence>
<gene>
    <name evidence="5" type="ORF">OI18_16670</name>
</gene>
<dbReference type="Pfam" id="PF02275">
    <property type="entry name" value="CBAH"/>
    <property type="match status" value="1"/>
</dbReference>
<dbReference type="EMBL" id="JSVC01000019">
    <property type="protein sequence ID" value="KIC93411.1"/>
    <property type="molecule type" value="Genomic_DNA"/>
</dbReference>
<dbReference type="Gene3D" id="3.60.60.10">
    <property type="entry name" value="Penicillin V Acylase, Chain A"/>
    <property type="match status" value="1"/>
</dbReference>
<feature type="signal peptide" evidence="3">
    <location>
        <begin position="1"/>
        <end position="21"/>
    </location>
</feature>
<dbReference type="InterPro" id="IPR029132">
    <property type="entry name" value="CBAH/NAAA_C"/>
</dbReference>
<organism evidence="5 6">
    <name type="scientific">Flavihumibacter solisilvae</name>
    <dbReference type="NCBI Taxonomy" id="1349421"/>
    <lineage>
        <taxon>Bacteria</taxon>
        <taxon>Pseudomonadati</taxon>
        <taxon>Bacteroidota</taxon>
        <taxon>Chitinophagia</taxon>
        <taxon>Chitinophagales</taxon>
        <taxon>Chitinophagaceae</taxon>
        <taxon>Flavihumibacter</taxon>
    </lineage>
</organism>
<dbReference type="SUPFAM" id="SSF56235">
    <property type="entry name" value="N-terminal nucleophile aminohydrolases (Ntn hydrolases)"/>
    <property type="match status" value="1"/>
</dbReference>
<evidence type="ECO:0000259" key="4">
    <source>
        <dbReference type="Pfam" id="PF02275"/>
    </source>
</evidence>
<dbReference type="OrthoDB" id="1265391at2"/>
<dbReference type="GO" id="GO:0016787">
    <property type="term" value="F:hydrolase activity"/>
    <property type="evidence" value="ECO:0007669"/>
    <property type="project" value="UniProtKB-KW"/>
</dbReference>
<dbReference type="Proteomes" id="UP000031408">
    <property type="component" value="Unassembled WGS sequence"/>
</dbReference>
<protein>
    <recommendedName>
        <fullName evidence="4">Choloylglycine hydrolase/NAAA C-terminal domain-containing protein</fullName>
    </recommendedName>
</protein>
<feature type="chain" id="PRO_5002135128" description="Choloylglycine hydrolase/NAAA C-terminal domain-containing protein" evidence="3">
    <location>
        <begin position="22"/>
        <end position="355"/>
    </location>
</feature>
<reference evidence="5 6" key="1">
    <citation type="submission" date="2014-11" db="EMBL/GenBank/DDBJ databases">
        <title>Genome sequence of Flavihumibacter solisilvae 3-3.</title>
        <authorList>
            <person name="Zhou G."/>
            <person name="Li M."/>
            <person name="Wang G."/>
        </authorList>
    </citation>
    <scope>NUCLEOTIDE SEQUENCE [LARGE SCALE GENOMIC DNA]</scope>
    <source>
        <strain evidence="5 6">3-3</strain>
    </source>
</reference>
<dbReference type="InterPro" id="IPR029055">
    <property type="entry name" value="Ntn_hydrolases_N"/>
</dbReference>
<accession>A0A0C1L198</accession>
<dbReference type="InterPro" id="IPR052193">
    <property type="entry name" value="Peptidase_C59"/>
</dbReference>
<evidence type="ECO:0000256" key="2">
    <source>
        <dbReference type="ARBA" id="ARBA00022801"/>
    </source>
</evidence>
<evidence type="ECO:0000256" key="3">
    <source>
        <dbReference type="SAM" id="SignalP"/>
    </source>
</evidence>
<dbReference type="RefSeq" id="WP_082038013.1">
    <property type="nucleotide sequence ID" value="NZ_JSVC01000019.1"/>
</dbReference>
<dbReference type="PANTHER" id="PTHR35527:SF2">
    <property type="entry name" value="HYDROLASE"/>
    <property type="match status" value="1"/>
</dbReference>
<keyword evidence="3" id="KW-0732">Signal</keyword>
<dbReference type="STRING" id="1349421.OI18_16670"/>
<comment type="caution">
    <text evidence="5">The sequence shown here is derived from an EMBL/GenBank/DDBJ whole genome shotgun (WGS) entry which is preliminary data.</text>
</comment>
<feature type="domain" description="Choloylglycine hydrolase/NAAA C-terminal" evidence="4">
    <location>
        <begin position="22"/>
        <end position="223"/>
    </location>
</feature>
<evidence type="ECO:0000256" key="1">
    <source>
        <dbReference type="ARBA" id="ARBA00006625"/>
    </source>
</evidence>
<keyword evidence="2" id="KW-0378">Hydrolase</keyword>
<evidence type="ECO:0000313" key="5">
    <source>
        <dbReference type="EMBL" id="KIC93411.1"/>
    </source>
</evidence>
<comment type="similarity">
    <text evidence="1">Belongs to the peptidase C59 family.</text>
</comment>
<proteinExistence type="inferred from homology"/>
<dbReference type="PANTHER" id="PTHR35527">
    <property type="entry name" value="CHOLOYLGLYCINE HYDROLASE"/>
    <property type="match status" value="1"/>
</dbReference>
<dbReference type="AlphaFoldDB" id="A0A0C1L198"/>
<name>A0A0C1L198_9BACT</name>